<organism evidence="1 2">
    <name type="scientific">Dreissena polymorpha</name>
    <name type="common">Zebra mussel</name>
    <name type="synonym">Mytilus polymorpha</name>
    <dbReference type="NCBI Taxonomy" id="45954"/>
    <lineage>
        <taxon>Eukaryota</taxon>
        <taxon>Metazoa</taxon>
        <taxon>Spiralia</taxon>
        <taxon>Lophotrochozoa</taxon>
        <taxon>Mollusca</taxon>
        <taxon>Bivalvia</taxon>
        <taxon>Autobranchia</taxon>
        <taxon>Heteroconchia</taxon>
        <taxon>Euheterodonta</taxon>
        <taxon>Imparidentia</taxon>
        <taxon>Neoheterodontei</taxon>
        <taxon>Myida</taxon>
        <taxon>Dreissenoidea</taxon>
        <taxon>Dreissenidae</taxon>
        <taxon>Dreissena</taxon>
    </lineage>
</organism>
<dbReference type="EMBL" id="JAIWYP010000002">
    <property type="protein sequence ID" value="KAH3871800.1"/>
    <property type="molecule type" value="Genomic_DNA"/>
</dbReference>
<dbReference type="Proteomes" id="UP000828390">
    <property type="component" value="Unassembled WGS sequence"/>
</dbReference>
<protein>
    <submittedName>
        <fullName evidence="1">Uncharacterized protein</fullName>
    </submittedName>
</protein>
<proteinExistence type="predicted"/>
<name>A0A9D4RMK4_DREPO</name>
<sequence length="69" mass="8722">MTQLLMTPRHQKMIHLLMHPMKRSLQVQRTVGILQRKWMTIQPMRMVLRSERLKVMMMRKRRRRKRRLK</sequence>
<comment type="caution">
    <text evidence="1">The sequence shown here is derived from an EMBL/GenBank/DDBJ whole genome shotgun (WGS) entry which is preliminary data.</text>
</comment>
<dbReference type="AlphaFoldDB" id="A0A9D4RMK4"/>
<reference evidence="1" key="1">
    <citation type="journal article" date="2019" name="bioRxiv">
        <title>The Genome of the Zebra Mussel, Dreissena polymorpha: A Resource for Invasive Species Research.</title>
        <authorList>
            <person name="McCartney M.A."/>
            <person name="Auch B."/>
            <person name="Kono T."/>
            <person name="Mallez S."/>
            <person name="Zhang Y."/>
            <person name="Obille A."/>
            <person name="Becker A."/>
            <person name="Abrahante J.E."/>
            <person name="Garbe J."/>
            <person name="Badalamenti J.P."/>
            <person name="Herman A."/>
            <person name="Mangelson H."/>
            <person name="Liachko I."/>
            <person name="Sullivan S."/>
            <person name="Sone E.D."/>
            <person name="Koren S."/>
            <person name="Silverstein K.A.T."/>
            <person name="Beckman K.B."/>
            <person name="Gohl D.M."/>
        </authorList>
    </citation>
    <scope>NUCLEOTIDE SEQUENCE</scope>
    <source>
        <strain evidence="1">Duluth1</strain>
        <tissue evidence="1">Whole animal</tissue>
    </source>
</reference>
<evidence type="ECO:0000313" key="2">
    <source>
        <dbReference type="Proteomes" id="UP000828390"/>
    </source>
</evidence>
<gene>
    <name evidence="1" type="ORF">DPMN_035015</name>
</gene>
<reference evidence="1" key="2">
    <citation type="submission" date="2020-11" db="EMBL/GenBank/DDBJ databases">
        <authorList>
            <person name="McCartney M.A."/>
            <person name="Auch B."/>
            <person name="Kono T."/>
            <person name="Mallez S."/>
            <person name="Becker A."/>
            <person name="Gohl D.M."/>
            <person name="Silverstein K.A.T."/>
            <person name="Koren S."/>
            <person name="Bechman K.B."/>
            <person name="Herman A."/>
            <person name="Abrahante J.E."/>
            <person name="Garbe J."/>
        </authorList>
    </citation>
    <scope>NUCLEOTIDE SEQUENCE</scope>
    <source>
        <strain evidence="1">Duluth1</strain>
        <tissue evidence="1">Whole animal</tissue>
    </source>
</reference>
<keyword evidence="2" id="KW-1185">Reference proteome</keyword>
<evidence type="ECO:0000313" key="1">
    <source>
        <dbReference type="EMBL" id="KAH3871800.1"/>
    </source>
</evidence>
<accession>A0A9D4RMK4</accession>